<evidence type="ECO:0000256" key="7">
    <source>
        <dbReference type="ARBA" id="ARBA00023163"/>
    </source>
</evidence>
<sequence length="488" mass="54822">MSSSYGIPFKSSSKSPPSPSVTAVAGRNTAGVPKFKSIPPPSLPISSPAFSPSSYYSVSDDLLESPVLLSSSHILPSPTTGSFAFDDFNWIPNDQNQEQDLKIDHNSFTKFQFLNRSYPSTEIYQQPRIEHDANLMKTEYPLQKQSLKSNYTGEGIRNNYNHQQTHKKLNDGYNWRKYGQKQMKASENPRSYYKCTHRNCSMRKKVETSSDGDITEIVYKGNHNHPKPQSAKRASSSSGTDNSLLVHQLNDFADQSHGSRQCESAGTPGNSSISIGDNEFVEDEAQPKRLKLESENEGISMEGSRTVREPRVVIQTVSDIDILDDGYRWRKYGQKVVKGNPNPRSYYKCTTSDCSVRKQVERASHNIKSVVTTYEGKHNHDVPAARGFRSSYATNSSNTRSTMSSGPLEFSNQLSNNSMINLVPGSSLLSSDMKFTLEMSHDRRDLGCIGFEKPTQSNYMDRQLKLESVFPKTKDEPQDDDFLESLLY</sequence>
<dbReference type="InterPro" id="IPR044810">
    <property type="entry name" value="WRKY_plant"/>
</dbReference>
<dbReference type="AlphaFoldDB" id="A0A5N6MCY9"/>
<keyword evidence="7" id="KW-0804">Transcription</keyword>
<feature type="compositionally biased region" description="Polar residues" evidence="10">
    <location>
        <begin position="232"/>
        <end position="242"/>
    </location>
</feature>
<evidence type="ECO:0000256" key="2">
    <source>
        <dbReference type="ARBA" id="ARBA00022723"/>
    </source>
</evidence>
<dbReference type="GO" id="GO:0005634">
    <property type="term" value="C:nucleus"/>
    <property type="evidence" value="ECO:0007669"/>
    <property type="project" value="UniProtKB-SubCell"/>
</dbReference>
<evidence type="ECO:0000256" key="6">
    <source>
        <dbReference type="ARBA" id="ARBA00023125"/>
    </source>
</evidence>
<dbReference type="FunFam" id="2.20.25.80:FF:000006">
    <property type="entry name" value="WRKY transcription factor"/>
    <property type="match status" value="1"/>
</dbReference>
<accession>A0A5N6MCY9</accession>
<keyword evidence="8" id="KW-0539">Nucleus</keyword>
<dbReference type="PANTHER" id="PTHR31221">
    <property type="entry name" value="WRKY TRANSCRIPTION FACTOR PROTEIN 1-RELATED"/>
    <property type="match status" value="1"/>
</dbReference>
<feature type="region of interest" description="Disordered" evidence="10">
    <location>
        <begin position="1"/>
        <end position="25"/>
    </location>
</feature>
<evidence type="ECO:0000256" key="3">
    <source>
        <dbReference type="ARBA" id="ARBA00022737"/>
    </source>
</evidence>
<dbReference type="Pfam" id="PF03106">
    <property type="entry name" value="WRKY"/>
    <property type="match status" value="2"/>
</dbReference>
<keyword evidence="2" id="KW-0479">Metal-binding</keyword>
<dbReference type="InterPro" id="IPR036576">
    <property type="entry name" value="WRKY_dom_sf"/>
</dbReference>
<comment type="subcellular location">
    <subcellularLocation>
        <location evidence="1">Nucleus</location>
    </subcellularLocation>
</comment>
<dbReference type="GO" id="GO:0046872">
    <property type="term" value="F:metal ion binding"/>
    <property type="evidence" value="ECO:0007669"/>
    <property type="project" value="UniProtKB-KW"/>
</dbReference>
<dbReference type="Gene3D" id="2.20.25.80">
    <property type="entry name" value="WRKY domain"/>
    <property type="match status" value="2"/>
</dbReference>
<dbReference type="FunFam" id="2.20.25.80:FF:000003">
    <property type="entry name" value="WRKY transcription factor 57"/>
    <property type="match status" value="1"/>
</dbReference>
<dbReference type="OrthoDB" id="5065855at2759"/>
<evidence type="ECO:0000313" key="13">
    <source>
        <dbReference type="Proteomes" id="UP000326396"/>
    </source>
</evidence>
<evidence type="ECO:0000313" key="12">
    <source>
        <dbReference type="EMBL" id="KAD3338464.1"/>
    </source>
</evidence>
<dbReference type="EMBL" id="SZYD01000016">
    <property type="protein sequence ID" value="KAD3338464.1"/>
    <property type="molecule type" value="Genomic_DNA"/>
</dbReference>
<feature type="compositionally biased region" description="Polar residues" evidence="10">
    <location>
        <begin position="256"/>
        <end position="275"/>
    </location>
</feature>
<keyword evidence="3" id="KW-0677">Repeat</keyword>
<feature type="region of interest" description="Disordered" evidence="10">
    <location>
        <begin position="381"/>
        <end position="406"/>
    </location>
</feature>
<name>A0A5N6MCY9_9ASTR</name>
<feature type="region of interest" description="Disordered" evidence="10">
    <location>
        <begin position="218"/>
        <end position="242"/>
    </location>
</feature>
<comment type="similarity">
    <text evidence="9">Belongs to the WRKY group I family.</text>
</comment>
<feature type="region of interest" description="Disordered" evidence="10">
    <location>
        <begin position="256"/>
        <end position="288"/>
    </location>
</feature>
<dbReference type="GO" id="GO:0043565">
    <property type="term" value="F:sequence-specific DNA binding"/>
    <property type="evidence" value="ECO:0007669"/>
    <property type="project" value="InterPro"/>
</dbReference>
<dbReference type="SMART" id="SM00774">
    <property type="entry name" value="WRKY"/>
    <property type="match status" value="2"/>
</dbReference>
<dbReference type="InterPro" id="IPR003657">
    <property type="entry name" value="WRKY_dom"/>
</dbReference>
<feature type="domain" description="WRKY" evidence="11">
    <location>
        <begin position="169"/>
        <end position="228"/>
    </location>
</feature>
<gene>
    <name evidence="12" type="ORF">E3N88_33985</name>
</gene>
<keyword evidence="13" id="KW-1185">Reference proteome</keyword>
<dbReference type="GO" id="GO:0003700">
    <property type="term" value="F:DNA-binding transcription factor activity"/>
    <property type="evidence" value="ECO:0007669"/>
    <property type="project" value="InterPro"/>
</dbReference>
<dbReference type="PROSITE" id="PS50811">
    <property type="entry name" value="WRKY"/>
    <property type="match status" value="2"/>
</dbReference>
<keyword evidence="4" id="KW-0862">Zinc</keyword>
<proteinExistence type="inferred from homology"/>
<dbReference type="PANTHER" id="PTHR31221:SF327">
    <property type="entry name" value="WRKY DNA-BINDING PROTEIN 25-RELATED"/>
    <property type="match status" value="1"/>
</dbReference>
<evidence type="ECO:0000256" key="8">
    <source>
        <dbReference type="ARBA" id="ARBA00023242"/>
    </source>
</evidence>
<dbReference type="Proteomes" id="UP000326396">
    <property type="component" value="Linkage Group LG6"/>
</dbReference>
<dbReference type="SUPFAM" id="SSF118290">
    <property type="entry name" value="WRKY DNA-binding domain"/>
    <property type="match status" value="2"/>
</dbReference>
<reference evidence="12 13" key="1">
    <citation type="submission" date="2019-05" db="EMBL/GenBank/DDBJ databases">
        <title>Mikania micrantha, genome provides insights into the molecular mechanism of rapid growth.</title>
        <authorList>
            <person name="Liu B."/>
        </authorList>
    </citation>
    <scope>NUCLEOTIDE SEQUENCE [LARGE SCALE GENOMIC DNA]</scope>
    <source>
        <strain evidence="12">NLD-2019</strain>
        <tissue evidence="12">Leaf</tissue>
    </source>
</reference>
<feature type="domain" description="WRKY" evidence="11">
    <location>
        <begin position="318"/>
        <end position="383"/>
    </location>
</feature>
<evidence type="ECO:0000256" key="5">
    <source>
        <dbReference type="ARBA" id="ARBA00023015"/>
    </source>
</evidence>
<evidence type="ECO:0000256" key="1">
    <source>
        <dbReference type="ARBA" id="ARBA00004123"/>
    </source>
</evidence>
<protein>
    <recommendedName>
        <fullName evidence="11">WRKY domain-containing protein</fullName>
    </recommendedName>
</protein>
<evidence type="ECO:0000256" key="9">
    <source>
        <dbReference type="ARBA" id="ARBA00061157"/>
    </source>
</evidence>
<comment type="caution">
    <text evidence="12">The sequence shown here is derived from an EMBL/GenBank/DDBJ whole genome shotgun (WGS) entry which is preliminary data.</text>
</comment>
<keyword evidence="6" id="KW-0238">DNA-binding</keyword>
<organism evidence="12 13">
    <name type="scientific">Mikania micrantha</name>
    <name type="common">bitter vine</name>
    <dbReference type="NCBI Taxonomy" id="192012"/>
    <lineage>
        <taxon>Eukaryota</taxon>
        <taxon>Viridiplantae</taxon>
        <taxon>Streptophyta</taxon>
        <taxon>Embryophyta</taxon>
        <taxon>Tracheophyta</taxon>
        <taxon>Spermatophyta</taxon>
        <taxon>Magnoliopsida</taxon>
        <taxon>eudicotyledons</taxon>
        <taxon>Gunneridae</taxon>
        <taxon>Pentapetalae</taxon>
        <taxon>asterids</taxon>
        <taxon>campanulids</taxon>
        <taxon>Asterales</taxon>
        <taxon>Asteraceae</taxon>
        <taxon>Asteroideae</taxon>
        <taxon>Heliantheae alliance</taxon>
        <taxon>Eupatorieae</taxon>
        <taxon>Mikania</taxon>
    </lineage>
</organism>
<feature type="compositionally biased region" description="Low complexity" evidence="10">
    <location>
        <begin position="394"/>
        <end position="405"/>
    </location>
</feature>
<keyword evidence="5" id="KW-0805">Transcription regulation</keyword>
<evidence type="ECO:0000256" key="10">
    <source>
        <dbReference type="SAM" id="MobiDB-lite"/>
    </source>
</evidence>
<evidence type="ECO:0000259" key="11">
    <source>
        <dbReference type="PROSITE" id="PS50811"/>
    </source>
</evidence>
<evidence type="ECO:0000256" key="4">
    <source>
        <dbReference type="ARBA" id="ARBA00022833"/>
    </source>
</evidence>